<dbReference type="RefSeq" id="WP_061919666.1">
    <property type="nucleotide sequence ID" value="NZ_DF967971.1"/>
</dbReference>
<sequence>MAMRKSQYYGGSMQECKDGWECFRLREKALQNGFHIERREKGVVTIVIHEISIEKALQEIEKRLANSIPFSREYVIYSALQYGLVRNRLPLAFQLYWAENGLDKVVERINAEWDDQDFISGVLYTIRKIAEKKCA</sequence>
<comment type="caution">
    <text evidence="1">The sequence shown here is derived from an EMBL/GenBank/DDBJ whole genome shotgun (WGS) entry which is preliminary data.</text>
</comment>
<gene>
    <name evidence="1" type="ORF">AC812_04650</name>
</gene>
<dbReference type="AlphaFoldDB" id="A0A0P6XA52"/>
<keyword evidence="2" id="KW-1185">Reference proteome</keyword>
<evidence type="ECO:0000313" key="1">
    <source>
        <dbReference type="EMBL" id="KPL76615.1"/>
    </source>
</evidence>
<dbReference type="EMBL" id="LGHJ01000011">
    <property type="protein sequence ID" value="KPL76615.1"/>
    <property type="molecule type" value="Genomic_DNA"/>
</dbReference>
<protein>
    <submittedName>
        <fullName evidence="1">Uncharacterized protein</fullName>
    </submittedName>
</protein>
<reference evidence="1 2" key="1">
    <citation type="submission" date="2015-07" db="EMBL/GenBank/DDBJ databases">
        <title>Draft genome of Bellilinea caldifistulae DSM 17877.</title>
        <authorList>
            <person name="Hemp J."/>
            <person name="Ward L.M."/>
            <person name="Pace L.A."/>
            <person name="Fischer W.W."/>
        </authorList>
    </citation>
    <scope>NUCLEOTIDE SEQUENCE [LARGE SCALE GENOMIC DNA]</scope>
    <source>
        <strain evidence="1 2">GOMI-1</strain>
    </source>
</reference>
<name>A0A0P6XA52_9CHLR</name>
<dbReference type="OrthoDB" id="9966992at2"/>
<proteinExistence type="predicted"/>
<accession>A0A0P6XA52</accession>
<evidence type="ECO:0000313" key="2">
    <source>
        <dbReference type="Proteomes" id="UP000050514"/>
    </source>
</evidence>
<organism evidence="1 2">
    <name type="scientific">Bellilinea caldifistulae</name>
    <dbReference type="NCBI Taxonomy" id="360411"/>
    <lineage>
        <taxon>Bacteria</taxon>
        <taxon>Bacillati</taxon>
        <taxon>Chloroflexota</taxon>
        <taxon>Anaerolineae</taxon>
        <taxon>Anaerolineales</taxon>
        <taxon>Anaerolineaceae</taxon>
        <taxon>Bellilinea</taxon>
    </lineage>
</organism>
<dbReference type="Proteomes" id="UP000050514">
    <property type="component" value="Unassembled WGS sequence"/>
</dbReference>